<evidence type="ECO:0000313" key="3">
    <source>
        <dbReference type="Proteomes" id="UP000460298"/>
    </source>
</evidence>
<proteinExistence type="predicted"/>
<dbReference type="RefSeq" id="WP_002773954.1">
    <property type="nucleotide sequence ID" value="NZ_JQDG01000017.1"/>
</dbReference>
<accession>A0A833LYU1</accession>
<name>A0A833LYU1_9LEPT</name>
<protein>
    <submittedName>
        <fullName evidence="2">Uncharacterized protein</fullName>
    </submittedName>
</protein>
<dbReference type="AlphaFoldDB" id="A0A833LYU1"/>
<evidence type="ECO:0000256" key="1">
    <source>
        <dbReference type="SAM" id="SignalP"/>
    </source>
</evidence>
<feature type="signal peptide" evidence="1">
    <location>
        <begin position="1"/>
        <end position="22"/>
    </location>
</feature>
<dbReference type="Proteomes" id="UP000460298">
    <property type="component" value="Unassembled WGS sequence"/>
</dbReference>
<keyword evidence="1" id="KW-0732">Signal</keyword>
<gene>
    <name evidence="2" type="ORF">F9K24_00340</name>
</gene>
<reference evidence="2 3" key="1">
    <citation type="submission" date="2019-10" db="EMBL/GenBank/DDBJ databases">
        <title>Extracellular Electron Transfer in a Candidatus Methanoperedens spp. Enrichment Culture.</title>
        <authorList>
            <person name="Berger S."/>
            <person name="Rangel Shaw D."/>
            <person name="Berben T."/>
            <person name="In 'T Zandt M."/>
            <person name="Frank J."/>
            <person name="Reimann J."/>
            <person name="Jetten M.S.M."/>
            <person name="Welte C.U."/>
        </authorList>
    </citation>
    <scope>NUCLEOTIDE SEQUENCE [LARGE SCALE GENOMIC DNA]</scope>
    <source>
        <strain evidence="2">SB12</strain>
    </source>
</reference>
<comment type="caution">
    <text evidence="2">The sequence shown here is derived from an EMBL/GenBank/DDBJ whole genome shotgun (WGS) entry which is preliminary data.</text>
</comment>
<dbReference type="EMBL" id="WBUI01000001">
    <property type="protein sequence ID" value="KAB2935209.1"/>
    <property type="molecule type" value="Genomic_DNA"/>
</dbReference>
<organism evidence="2 3">
    <name type="scientific">Leptonema illini</name>
    <dbReference type="NCBI Taxonomy" id="183"/>
    <lineage>
        <taxon>Bacteria</taxon>
        <taxon>Pseudomonadati</taxon>
        <taxon>Spirochaetota</taxon>
        <taxon>Spirochaetia</taxon>
        <taxon>Leptospirales</taxon>
        <taxon>Leptospiraceae</taxon>
        <taxon>Leptonema</taxon>
    </lineage>
</organism>
<dbReference type="OrthoDB" id="338515at2"/>
<feature type="chain" id="PRO_5032996508" evidence="1">
    <location>
        <begin position="23"/>
        <end position="258"/>
    </location>
</feature>
<evidence type="ECO:0000313" key="2">
    <source>
        <dbReference type="EMBL" id="KAB2935209.1"/>
    </source>
</evidence>
<sequence>MKGKILLSFCTMLIAAPGALFARSDDVNALLYDEVRVQRQIGAGFNFQERREEDDVYQRTRQISLVGEWAFVPWFSLYLKVPYADLVRTDRAKVDYWEHIRLGLKFEGGWQKFGFVGGLYGDLSRGHNKVGDVAHDIGYLEPYAGMYLDFDIFYMTGAVRWNTETNPKLREEDDQEFRRRWFYDLSLGLRLRPVTLSVDLRYHNRYDPDDQIKKYLEIAPGLDWHIGSGFHLGVAGIFYTASESKNRGALISFRKFID</sequence>